<dbReference type="SUPFAM" id="SSF52540">
    <property type="entry name" value="P-loop containing nucleoside triphosphate hydrolases"/>
    <property type="match status" value="1"/>
</dbReference>
<dbReference type="Gene3D" id="3.40.50.300">
    <property type="entry name" value="P-loop containing nucleotide triphosphate hydrolases"/>
    <property type="match status" value="1"/>
</dbReference>
<comment type="pathway">
    <text evidence="1">Glycolipid metabolism.</text>
</comment>
<evidence type="ECO:0000259" key="2">
    <source>
        <dbReference type="Pfam" id="PF09037"/>
    </source>
</evidence>
<proteinExistence type="inferred from homology"/>
<dbReference type="AlphaFoldDB" id="A0A1T3NKJ4"/>
<comment type="caution">
    <text evidence="3">The sequence shown here is derived from an EMBL/GenBank/DDBJ whole genome shotgun (WGS) entry which is preliminary data.</text>
</comment>
<keyword evidence="1" id="KW-0119">Carbohydrate metabolism</keyword>
<evidence type="ECO:0000313" key="3">
    <source>
        <dbReference type="EMBL" id="OPC77366.1"/>
    </source>
</evidence>
<accession>A0A1T3NKJ4</accession>
<comment type="function">
    <text evidence="1">Catalyzes the sulfuryl group transfer from 3'-phosphoadenosine-5'-phosphosulfate (PAPS) to trehalose, leading to trehalose-2-sulfate (T2S).</text>
</comment>
<dbReference type="STRING" id="159449.B4N89_43400"/>
<protein>
    <recommendedName>
        <fullName evidence="1">Trehalose 2-sulfotransferase</fullName>
    </recommendedName>
</protein>
<evidence type="ECO:0000256" key="1">
    <source>
        <dbReference type="PIRNR" id="PIRNR021497"/>
    </source>
</evidence>
<dbReference type="InterPro" id="IPR024628">
    <property type="entry name" value="Sulfotransferase_Stf0_dom"/>
</dbReference>
<feature type="domain" description="Sulphotransferase Stf0" evidence="2">
    <location>
        <begin position="28"/>
        <end position="248"/>
    </location>
</feature>
<dbReference type="PIRSF" id="PIRSF021497">
    <property type="entry name" value="Sulphotransferase_Stf0"/>
    <property type="match status" value="1"/>
</dbReference>
<sequence>MVVVALRYATNGERYDFLPFAGLPPVRYVLASSPRCGSNMLARALWHTGVAGFPEDYLADAYVLDYFERWGFDADDPDGLPAAHVRALMRCRTSPNGVFGIKVHAGHLAALEVDPHELLSAPRYLHMVRRDRLRQAISYTVAEQTGVWIVDGTHLPTGRASSSPRYDSDGIRRHLRMLDRDAATWARYFDRHGITPHVVVYEDLLTKYEDGVRGCLAFLGVQAPERIPAPGIARQADEATNRWVARFLDEADSWERNLLSSSGC</sequence>
<dbReference type="EMBL" id="MWQN01000004">
    <property type="protein sequence ID" value="OPC77366.1"/>
    <property type="molecule type" value="Genomic_DNA"/>
</dbReference>
<comment type="similarity">
    <text evidence="1">Belongs to the Stf0 sulfotransferase family.</text>
</comment>
<dbReference type="InterPro" id="IPR027417">
    <property type="entry name" value="P-loop_NTPase"/>
</dbReference>
<keyword evidence="4" id="KW-1185">Reference proteome</keyword>
<dbReference type="GO" id="GO:0016740">
    <property type="term" value="F:transferase activity"/>
    <property type="evidence" value="ECO:0007669"/>
    <property type="project" value="UniProtKB-UniRule"/>
</dbReference>
<comment type="catalytic activity">
    <reaction evidence="1">
        <text>alpha,alpha-trehalose + 3'-phosphoadenylyl sulfate = 2-O-sulfo-alpha,alpha-trehalose + adenosine 3',5'-bisphosphate + H(+)</text>
        <dbReference type="Rhea" id="RHEA:41608"/>
        <dbReference type="ChEBI" id="CHEBI:15378"/>
        <dbReference type="ChEBI" id="CHEBI:16551"/>
        <dbReference type="ChEBI" id="CHEBI:58339"/>
        <dbReference type="ChEBI" id="CHEBI:58343"/>
        <dbReference type="ChEBI" id="CHEBI:60091"/>
        <dbReference type="EC" id="2.8.2.37"/>
    </reaction>
</comment>
<dbReference type="Pfam" id="PF09037">
    <property type="entry name" value="Sulphotransf"/>
    <property type="match status" value="1"/>
</dbReference>
<evidence type="ECO:0000313" key="4">
    <source>
        <dbReference type="Proteomes" id="UP000190037"/>
    </source>
</evidence>
<organism evidence="3 4">
    <name type="scientific">Embleya scabrispora</name>
    <dbReference type="NCBI Taxonomy" id="159449"/>
    <lineage>
        <taxon>Bacteria</taxon>
        <taxon>Bacillati</taxon>
        <taxon>Actinomycetota</taxon>
        <taxon>Actinomycetes</taxon>
        <taxon>Kitasatosporales</taxon>
        <taxon>Streptomycetaceae</taxon>
        <taxon>Embleya</taxon>
    </lineage>
</organism>
<name>A0A1T3NKJ4_9ACTN</name>
<reference evidence="3 4" key="1">
    <citation type="submission" date="2017-03" db="EMBL/GenBank/DDBJ databases">
        <title>Draft genome sequence of Streptomyces scabrisporus NF3, endophyte isolated from Amphipterygium adstringens.</title>
        <authorList>
            <person name="Vazquez M."/>
            <person name="Ceapa C.D."/>
            <person name="Rodriguez Luna D."/>
            <person name="Sanchez Esquivel S."/>
        </authorList>
    </citation>
    <scope>NUCLEOTIDE SEQUENCE [LARGE SCALE GENOMIC DNA]</scope>
    <source>
        <strain evidence="3 4">NF3</strain>
    </source>
</reference>
<dbReference type="Proteomes" id="UP000190037">
    <property type="component" value="Unassembled WGS sequence"/>
</dbReference>
<keyword evidence="1" id="KW-0808">Transferase</keyword>
<gene>
    <name evidence="3" type="ORF">B4N89_43400</name>
</gene>
<dbReference type="InterPro" id="IPR015124">
    <property type="entry name" value="Stf0"/>
</dbReference>